<dbReference type="RefSeq" id="WP_203989229.1">
    <property type="nucleotide sequence ID" value="NZ_BOOU01000057.1"/>
</dbReference>
<proteinExistence type="predicted"/>
<dbReference type="Proteomes" id="UP000655287">
    <property type="component" value="Unassembled WGS sequence"/>
</dbReference>
<comment type="caution">
    <text evidence="2">The sequence shown here is derived from an EMBL/GenBank/DDBJ whole genome shotgun (WGS) entry which is preliminary data.</text>
</comment>
<protein>
    <recommendedName>
        <fullName evidence="4">Copper transporter</fullName>
    </recommendedName>
</protein>
<evidence type="ECO:0000313" key="2">
    <source>
        <dbReference type="EMBL" id="GII79308.1"/>
    </source>
</evidence>
<sequence length="322" mass="31961">MIDFRYHIVSIVAIFLALAIGIVLGSTVLNAPLYASTERVTAQLRASNAENLAQLGVARARGDAADAFVAERLPQLLQGALPGARVVIVEAPGADAKLRDLVRQDLVAAGATVSGQVTLTDKYLEAQRTGAIDRLAPVKADVAGPTPTAAPGGRGAAALAGALLTGDPALAGKATPAGTTLLESFAGEDLIDVEGGPADRATLALLVAPAAPFEGKDAETRGAALVSLAGALDDAGQGTVVMGSVPVGTATGVIAAVRDSGDVSAKVSTVDNADLAYGRAAVVYALREQLAGDAGQYGLGSDADAPVPSPTATPVPTEGSGD</sequence>
<dbReference type="EMBL" id="BOOU01000057">
    <property type="protein sequence ID" value="GII79308.1"/>
    <property type="molecule type" value="Genomic_DNA"/>
</dbReference>
<dbReference type="InterPro" id="IPR021522">
    <property type="entry name" value="MctB"/>
</dbReference>
<organism evidence="2 3">
    <name type="scientific">Sphaerisporangium rufum</name>
    <dbReference type="NCBI Taxonomy" id="1381558"/>
    <lineage>
        <taxon>Bacteria</taxon>
        <taxon>Bacillati</taxon>
        <taxon>Actinomycetota</taxon>
        <taxon>Actinomycetes</taxon>
        <taxon>Streptosporangiales</taxon>
        <taxon>Streptosporangiaceae</taxon>
        <taxon>Sphaerisporangium</taxon>
    </lineage>
</organism>
<evidence type="ECO:0008006" key="4">
    <source>
        <dbReference type="Google" id="ProtNLM"/>
    </source>
</evidence>
<accession>A0A919R4U1</accession>
<dbReference type="AlphaFoldDB" id="A0A919R4U1"/>
<evidence type="ECO:0000313" key="3">
    <source>
        <dbReference type="Proteomes" id="UP000655287"/>
    </source>
</evidence>
<evidence type="ECO:0000256" key="1">
    <source>
        <dbReference type="SAM" id="MobiDB-lite"/>
    </source>
</evidence>
<keyword evidence="3" id="KW-1185">Reference proteome</keyword>
<gene>
    <name evidence="2" type="ORF">Sru01_42900</name>
</gene>
<dbReference type="GO" id="GO:0016020">
    <property type="term" value="C:membrane"/>
    <property type="evidence" value="ECO:0007669"/>
    <property type="project" value="InterPro"/>
</dbReference>
<reference evidence="2" key="1">
    <citation type="submission" date="2021-01" db="EMBL/GenBank/DDBJ databases">
        <title>Whole genome shotgun sequence of Sphaerisporangium rufum NBRC 109079.</title>
        <authorList>
            <person name="Komaki H."/>
            <person name="Tamura T."/>
        </authorList>
    </citation>
    <scope>NUCLEOTIDE SEQUENCE</scope>
    <source>
        <strain evidence="2">NBRC 109079</strain>
    </source>
</reference>
<name>A0A919R4U1_9ACTN</name>
<dbReference type="Pfam" id="PF11382">
    <property type="entry name" value="MctB"/>
    <property type="match status" value="1"/>
</dbReference>
<dbReference type="GO" id="GO:0055070">
    <property type="term" value="P:copper ion homeostasis"/>
    <property type="evidence" value="ECO:0007669"/>
    <property type="project" value="InterPro"/>
</dbReference>
<feature type="region of interest" description="Disordered" evidence="1">
    <location>
        <begin position="295"/>
        <end position="322"/>
    </location>
</feature>